<organism evidence="1 2">
    <name type="scientific">Postia placenta MAD-698-R-SB12</name>
    <dbReference type="NCBI Taxonomy" id="670580"/>
    <lineage>
        <taxon>Eukaryota</taxon>
        <taxon>Fungi</taxon>
        <taxon>Dikarya</taxon>
        <taxon>Basidiomycota</taxon>
        <taxon>Agaricomycotina</taxon>
        <taxon>Agaricomycetes</taxon>
        <taxon>Polyporales</taxon>
        <taxon>Adustoporiaceae</taxon>
        <taxon>Rhodonia</taxon>
    </lineage>
</organism>
<gene>
    <name evidence="1" type="ORF">POSPLADRAFT_1032512</name>
</gene>
<dbReference type="Proteomes" id="UP000194127">
    <property type="component" value="Unassembled WGS sequence"/>
</dbReference>
<evidence type="ECO:0000313" key="2">
    <source>
        <dbReference type="Proteomes" id="UP000194127"/>
    </source>
</evidence>
<proteinExistence type="predicted"/>
<dbReference type="RefSeq" id="XP_024340826.1">
    <property type="nucleotide sequence ID" value="XM_024476865.1"/>
</dbReference>
<dbReference type="GeneID" id="36321816"/>
<dbReference type="EMBL" id="KZ110594">
    <property type="protein sequence ID" value="OSX64032.1"/>
    <property type="molecule type" value="Genomic_DNA"/>
</dbReference>
<evidence type="ECO:0000313" key="1">
    <source>
        <dbReference type="EMBL" id="OSX64032.1"/>
    </source>
</evidence>
<dbReference type="AlphaFoldDB" id="A0A1X6N6B4"/>
<protein>
    <submittedName>
        <fullName evidence="1">Uncharacterized protein</fullName>
    </submittedName>
</protein>
<accession>A0A1X6N6B4</accession>
<name>A0A1X6N6B4_9APHY</name>
<keyword evidence="2" id="KW-1185">Reference proteome</keyword>
<sequence length="188" mass="20816">MPPDQFVVDPVAAEEARAMKIARRSLSMLHDILCIVAAEEDDQGLLGLVGSHVETSRNALTVLVSPEERDARGRLRGQIGSKVHEFIIPTRKARRCRRCKGLLWELAGVMSGAPVDILGGNLAVSHTPKYVRTANHFGTIATGKLEPTQYMRVDRKTQWGRTFGDPENKERTTSSVTVWYASPALMLH</sequence>
<reference evidence="1 2" key="1">
    <citation type="submission" date="2017-04" db="EMBL/GenBank/DDBJ databases">
        <title>Genome Sequence of the Model Brown-Rot Fungus Postia placenta SB12.</title>
        <authorList>
            <consortium name="DOE Joint Genome Institute"/>
            <person name="Gaskell J."/>
            <person name="Kersten P."/>
            <person name="Larrondo L.F."/>
            <person name="Canessa P."/>
            <person name="Martinez D."/>
            <person name="Hibbett D."/>
            <person name="Schmoll M."/>
            <person name="Kubicek C.P."/>
            <person name="Martinez A.T."/>
            <person name="Yadav J."/>
            <person name="Master E."/>
            <person name="Magnuson J.K."/>
            <person name="James T."/>
            <person name="Yaver D."/>
            <person name="Berka R."/>
            <person name="Labutti K."/>
            <person name="Lipzen A."/>
            <person name="Aerts A."/>
            <person name="Barry K."/>
            <person name="Henrissat B."/>
            <person name="Blanchette R."/>
            <person name="Grigoriev I."/>
            <person name="Cullen D."/>
        </authorList>
    </citation>
    <scope>NUCLEOTIDE SEQUENCE [LARGE SCALE GENOMIC DNA]</scope>
    <source>
        <strain evidence="1 2">MAD-698-R-SB12</strain>
    </source>
</reference>